<feature type="transmembrane region" description="Helical" evidence="6">
    <location>
        <begin position="35"/>
        <end position="52"/>
    </location>
</feature>
<dbReference type="Pfam" id="PF08447">
    <property type="entry name" value="PAS_3"/>
    <property type="match status" value="1"/>
</dbReference>
<sequence>MRMPSLPRLVLFVVVYGLLALFSMSTRDPVTHSTIVWPAAGILLGTLMLAPYRQWPVWALVAVALHTGMALLHDRPLAVSLLLSVINLLIMAGIAGAWRRRVDEPASLTQPASLFWFVLLVLVGCIAGAYVSIAALHGLGFVSGRLNPLVFAISDGVGALIGAPLVIAWAGFHPARSAGAPRRTAWQGLLGFVALIVSAELAFDGPTATMVLESTKYELSYLPLLFVVLIAMAWQRRGMTLALVVLAGIAGLNTYQGEGPFAASAGLLGNPLLEVQLYLGAAALLGLLMAAMNASRDEALREALAWKVRSEGMLIGTRQLMYEVDPRNGNAVWAGPLDELLGLAPADLPTLAAFLERVHPDDRARVAAYAEQRGNGDTGALTQRFRFLTGYNDYVMLQDIGAPVIDFDDTVYRIDGLLRLDEHGVEQG</sequence>
<dbReference type="InterPro" id="IPR013655">
    <property type="entry name" value="PAS_fold_3"/>
</dbReference>
<evidence type="ECO:0000256" key="1">
    <source>
        <dbReference type="ARBA" id="ARBA00004651"/>
    </source>
</evidence>
<evidence type="ECO:0000313" key="9">
    <source>
        <dbReference type="EMBL" id="GHD56899.1"/>
    </source>
</evidence>
<feature type="transmembrane region" description="Helical" evidence="6">
    <location>
        <begin position="275"/>
        <end position="294"/>
    </location>
</feature>
<evidence type="ECO:0000256" key="5">
    <source>
        <dbReference type="ARBA" id="ARBA00023136"/>
    </source>
</evidence>
<name>A0ABQ3GWJ3_9NEIS</name>
<dbReference type="Gene3D" id="3.30.450.20">
    <property type="entry name" value="PAS domain"/>
    <property type="match status" value="1"/>
</dbReference>
<evidence type="ECO:0000256" key="6">
    <source>
        <dbReference type="SAM" id="Phobius"/>
    </source>
</evidence>
<feature type="transmembrane region" description="Helical" evidence="6">
    <location>
        <begin position="79"/>
        <end position="98"/>
    </location>
</feature>
<feature type="transmembrane region" description="Helical" evidence="6">
    <location>
        <begin position="184"/>
        <end position="203"/>
    </location>
</feature>
<keyword evidence="10" id="KW-1185">Reference proteome</keyword>
<feature type="transmembrane region" description="Helical" evidence="6">
    <location>
        <begin position="215"/>
        <end position="234"/>
    </location>
</feature>
<dbReference type="SUPFAM" id="SSF55785">
    <property type="entry name" value="PYP-like sensor domain (PAS domain)"/>
    <property type="match status" value="1"/>
</dbReference>
<comment type="caution">
    <text evidence="9">The sequence shown here is derived from an EMBL/GenBank/DDBJ whole genome shotgun (WGS) entry which is preliminary data.</text>
</comment>
<evidence type="ECO:0000313" key="10">
    <source>
        <dbReference type="Proteomes" id="UP000604737"/>
    </source>
</evidence>
<feature type="transmembrane region" description="Helical" evidence="6">
    <location>
        <begin position="114"/>
        <end position="137"/>
    </location>
</feature>
<dbReference type="Pfam" id="PF05231">
    <property type="entry name" value="MASE1"/>
    <property type="match status" value="1"/>
</dbReference>
<accession>A0ABQ3GWJ3</accession>
<evidence type="ECO:0000256" key="2">
    <source>
        <dbReference type="ARBA" id="ARBA00022475"/>
    </source>
</evidence>
<feature type="domain" description="MASE1" evidence="7">
    <location>
        <begin position="9"/>
        <end position="293"/>
    </location>
</feature>
<feature type="transmembrane region" description="Helical" evidence="6">
    <location>
        <begin position="239"/>
        <end position="255"/>
    </location>
</feature>
<organism evidence="9 10">
    <name type="scientific">Jeongeupia chitinilytica</name>
    <dbReference type="NCBI Taxonomy" id="1041641"/>
    <lineage>
        <taxon>Bacteria</taxon>
        <taxon>Pseudomonadati</taxon>
        <taxon>Pseudomonadota</taxon>
        <taxon>Betaproteobacteria</taxon>
        <taxon>Neisseriales</taxon>
        <taxon>Chitinibacteraceae</taxon>
        <taxon>Jeongeupia</taxon>
    </lineage>
</organism>
<dbReference type="RefSeq" id="WP_189458540.1">
    <property type="nucleotide sequence ID" value="NZ_BMYO01000001.1"/>
</dbReference>
<gene>
    <name evidence="9" type="ORF">GCM10007350_04770</name>
</gene>
<evidence type="ECO:0000259" key="7">
    <source>
        <dbReference type="Pfam" id="PF05231"/>
    </source>
</evidence>
<feature type="transmembrane region" description="Helical" evidence="6">
    <location>
        <begin position="149"/>
        <end position="172"/>
    </location>
</feature>
<dbReference type="EMBL" id="BMYO01000001">
    <property type="protein sequence ID" value="GHD56899.1"/>
    <property type="molecule type" value="Genomic_DNA"/>
</dbReference>
<evidence type="ECO:0000256" key="4">
    <source>
        <dbReference type="ARBA" id="ARBA00022989"/>
    </source>
</evidence>
<feature type="domain" description="PAS fold-3" evidence="8">
    <location>
        <begin position="333"/>
        <end position="416"/>
    </location>
</feature>
<dbReference type="InterPro" id="IPR035965">
    <property type="entry name" value="PAS-like_dom_sf"/>
</dbReference>
<keyword evidence="2" id="KW-1003">Cell membrane</keyword>
<comment type="subcellular location">
    <subcellularLocation>
        <location evidence="1">Cell membrane</location>
        <topology evidence="1">Multi-pass membrane protein</topology>
    </subcellularLocation>
</comment>
<proteinExistence type="predicted"/>
<keyword evidence="5 6" id="KW-0472">Membrane</keyword>
<reference evidence="10" key="1">
    <citation type="journal article" date="2019" name="Int. J. Syst. Evol. Microbiol.">
        <title>The Global Catalogue of Microorganisms (GCM) 10K type strain sequencing project: providing services to taxonomists for standard genome sequencing and annotation.</title>
        <authorList>
            <consortium name="The Broad Institute Genomics Platform"/>
            <consortium name="The Broad Institute Genome Sequencing Center for Infectious Disease"/>
            <person name="Wu L."/>
            <person name="Ma J."/>
        </authorList>
    </citation>
    <scope>NUCLEOTIDE SEQUENCE [LARGE SCALE GENOMIC DNA]</scope>
    <source>
        <strain evidence="10">KCTC 23701</strain>
    </source>
</reference>
<protein>
    <submittedName>
        <fullName evidence="9">Membrane protein</fullName>
    </submittedName>
</protein>
<keyword evidence="3 6" id="KW-0812">Transmembrane</keyword>
<evidence type="ECO:0000259" key="8">
    <source>
        <dbReference type="Pfam" id="PF08447"/>
    </source>
</evidence>
<evidence type="ECO:0000256" key="3">
    <source>
        <dbReference type="ARBA" id="ARBA00022692"/>
    </source>
</evidence>
<keyword evidence="4 6" id="KW-1133">Transmembrane helix</keyword>
<dbReference type="InterPro" id="IPR007895">
    <property type="entry name" value="MASE1"/>
</dbReference>
<dbReference type="Proteomes" id="UP000604737">
    <property type="component" value="Unassembled WGS sequence"/>
</dbReference>